<reference evidence="14" key="2">
    <citation type="submission" date="2023-03" db="EMBL/GenBank/DDBJ databases">
        <authorList>
            <person name="Inwood S.N."/>
            <person name="Skelly J.G."/>
            <person name="Guhlin J."/>
            <person name="Harrop T.W.R."/>
            <person name="Goldson S.G."/>
            <person name="Dearden P.K."/>
        </authorList>
    </citation>
    <scope>NUCLEOTIDE SEQUENCE</scope>
    <source>
        <strain evidence="14">Irish</strain>
        <tissue evidence="14">Whole body</tissue>
    </source>
</reference>
<protein>
    <recommendedName>
        <fullName evidence="9">TRAF3-interacting protein 1</fullName>
    </recommendedName>
</protein>
<dbReference type="FunFam" id="1.10.418.50:FF:000001">
    <property type="entry name" value="TRAF3-interacting protein 1 isoform X1"/>
    <property type="match status" value="1"/>
</dbReference>
<dbReference type="GO" id="GO:0048731">
    <property type="term" value="P:system development"/>
    <property type="evidence" value="ECO:0007669"/>
    <property type="project" value="UniProtKB-ARBA"/>
</dbReference>
<keyword evidence="4" id="KW-0970">Cilium biogenesis/degradation</keyword>
<evidence type="ECO:0000256" key="6">
    <source>
        <dbReference type="ARBA" id="ARBA00023212"/>
    </source>
</evidence>
<dbReference type="PANTHER" id="PTHR31363:SF0">
    <property type="entry name" value="TRAF3-INTERACTING PROTEIN 1"/>
    <property type="match status" value="1"/>
</dbReference>
<evidence type="ECO:0000256" key="5">
    <source>
        <dbReference type="ARBA" id="ARBA00023054"/>
    </source>
</evidence>
<comment type="similarity">
    <text evidence="8">Belongs to the TRAF3IP1 family.</text>
</comment>
<evidence type="ECO:0000256" key="3">
    <source>
        <dbReference type="ARBA" id="ARBA00022490"/>
    </source>
</evidence>
<sequence length="573" mass="65344">MSEEVKLQESVKKTQELLGKYIKKPPLTDKLLKKPPFRFLHDIINAIIKETGFLKNLFTDEESNSSNIKDKEAKLLYLNKLIDAVKLITGNELSVRPSKIISGQEPIKTNEFLQAIGRALDKKVSSTEAIEYYKKNLEKKEGLKNKSTKINSSPSDEKIKKPVKKSSPSESKPSSREKIRDKDDKTKRESKSSSKETKIRDKSIDKRESKTRETKKKEITTTDAPKKRKNLESTEKHTKIDEKKPIKSTVSSKDIKNFEVKEPVVISDELIKDYKQDENQVPDDLPSSIQENQEEIIAEKVNDEPKEVMLSPSQLEVKVEKPEEKLITDIITTKNTVGLLRPPSARPPSARPAAPKIRVKPDFIMNNNGINQMGEVNVIIENFDTKDDDDDDADDMVVVEASTNNDSLPIGGTTDLLSNQLTQEHGYLVAQILDTQRELVNESNVELIPNKVEIEWEAGLKKDRDVVVKEIDKLRGTIQSLTRTTNPLGKLLDFLQEDAEIMEKELQDWRIQFNNVREQLIIERNMTSESLKPLEESLKDVENSIVNQMEKIFQTKANIMKNNQKIHRLLSGK</sequence>
<feature type="domain" description="TRAF3-interacting protein 1 N-terminal" evidence="12">
    <location>
        <begin position="11"/>
        <end position="119"/>
    </location>
</feature>
<dbReference type="AlphaFoldDB" id="A0AA39KLJ6"/>
<keyword evidence="3" id="KW-0963">Cytoplasm</keyword>
<keyword evidence="5 10" id="KW-0175">Coiled coil</keyword>
<evidence type="ECO:0000256" key="9">
    <source>
        <dbReference type="ARBA" id="ARBA00070492"/>
    </source>
</evidence>
<accession>A0AA39KLJ6</accession>
<dbReference type="GO" id="GO:0008017">
    <property type="term" value="F:microtubule binding"/>
    <property type="evidence" value="ECO:0007669"/>
    <property type="project" value="InterPro"/>
</dbReference>
<reference evidence="14" key="1">
    <citation type="journal article" date="2023" name="bioRxiv">
        <title>Scaffold-level genome assemblies of two parasitoid biocontrol wasps reveal the parthenogenesis mechanism and an associated novel virus.</title>
        <authorList>
            <person name="Inwood S."/>
            <person name="Skelly J."/>
            <person name="Guhlin J."/>
            <person name="Harrop T."/>
            <person name="Goldson S."/>
            <person name="Dearden P."/>
        </authorList>
    </citation>
    <scope>NUCLEOTIDE SEQUENCE</scope>
    <source>
        <strain evidence="14">Irish</strain>
        <tissue evidence="14">Whole body</tissue>
    </source>
</reference>
<evidence type="ECO:0000313" key="14">
    <source>
        <dbReference type="EMBL" id="KAK0165968.1"/>
    </source>
</evidence>
<organism evidence="14 15">
    <name type="scientific">Microctonus aethiopoides</name>
    <dbReference type="NCBI Taxonomy" id="144406"/>
    <lineage>
        <taxon>Eukaryota</taxon>
        <taxon>Metazoa</taxon>
        <taxon>Ecdysozoa</taxon>
        <taxon>Arthropoda</taxon>
        <taxon>Hexapoda</taxon>
        <taxon>Insecta</taxon>
        <taxon>Pterygota</taxon>
        <taxon>Neoptera</taxon>
        <taxon>Endopterygota</taxon>
        <taxon>Hymenoptera</taxon>
        <taxon>Apocrita</taxon>
        <taxon>Ichneumonoidea</taxon>
        <taxon>Braconidae</taxon>
        <taxon>Euphorinae</taxon>
        <taxon>Microctonus</taxon>
    </lineage>
</organism>
<evidence type="ECO:0000259" key="13">
    <source>
        <dbReference type="Pfam" id="PF17749"/>
    </source>
</evidence>
<comment type="subcellular location">
    <subcellularLocation>
        <location evidence="2">Cytoplasm</location>
        <location evidence="2">Cytoskeleton</location>
        <location evidence="2">Cilium axoneme</location>
    </subcellularLocation>
    <subcellularLocation>
        <location evidence="1">Cytoplasm</location>
        <location evidence="1">Cytoskeleton</location>
        <location evidence="1">Cilium basal body</location>
    </subcellularLocation>
</comment>
<evidence type="ECO:0000259" key="12">
    <source>
        <dbReference type="Pfam" id="PF10243"/>
    </source>
</evidence>
<dbReference type="Pfam" id="PF10243">
    <property type="entry name" value="MIP-T3"/>
    <property type="match status" value="1"/>
</dbReference>
<dbReference type="Gene3D" id="1.10.418.50">
    <property type="entry name" value="Microtubule-binding protein MIP-T3"/>
    <property type="match status" value="1"/>
</dbReference>
<dbReference type="Pfam" id="PF17749">
    <property type="entry name" value="MIP-T3_C"/>
    <property type="match status" value="1"/>
</dbReference>
<evidence type="ECO:0000256" key="1">
    <source>
        <dbReference type="ARBA" id="ARBA00004120"/>
    </source>
</evidence>
<keyword evidence="7" id="KW-0966">Cell projection</keyword>
<dbReference type="InterPro" id="IPR042576">
    <property type="entry name" value="TRAF3IP1_N_sf"/>
</dbReference>
<evidence type="ECO:0000256" key="8">
    <source>
        <dbReference type="ARBA" id="ARBA00043971"/>
    </source>
</evidence>
<keyword evidence="6" id="KW-0206">Cytoskeleton</keyword>
<evidence type="ECO:0000256" key="7">
    <source>
        <dbReference type="ARBA" id="ARBA00023273"/>
    </source>
</evidence>
<dbReference type="GO" id="GO:0048513">
    <property type="term" value="P:animal organ development"/>
    <property type="evidence" value="ECO:0007669"/>
    <property type="project" value="UniProtKB-ARBA"/>
</dbReference>
<dbReference type="GO" id="GO:0005930">
    <property type="term" value="C:axoneme"/>
    <property type="evidence" value="ECO:0007669"/>
    <property type="project" value="UniProtKB-SubCell"/>
</dbReference>
<evidence type="ECO:0000256" key="2">
    <source>
        <dbReference type="ARBA" id="ARBA00004430"/>
    </source>
</evidence>
<dbReference type="GO" id="GO:0060271">
    <property type="term" value="P:cilium assembly"/>
    <property type="evidence" value="ECO:0007669"/>
    <property type="project" value="TreeGrafter"/>
</dbReference>
<dbReference type="GO" id="GO:0042073">
    <property type="term" value="P:intraciliary transport"/>
    <property type="evidence" value="ECO:0007669"/>
    <property type="project" value="TreeGrafter"/>
</dbReference>
<dbReference type="InterPro" id="IPR018799">
    <property type="entry name" value="TRAF3IP1"/>
</dbReference>
<comment type="caution">
    <text evidence="14">The sequence shown here is derived from an EMBL/GenBank/DDBJ whole genome shotgun (WGS) entry which is preliminary data.</text>
</comment>
<feature type="region of interest" description="Disordered" evidence="11">
    <location>
        <begin position="142"/>
        <end position="252"/>
    </location>
</feature>
<dbReference type="Proteomes" id="UP001168990">
    <property type="component" value="Unassembled WGS sequence"/>
</dbReference>
<dbReference type="GO" id="GO:0036064">
    <property type="term" value="C:ciliary basal body"/>
    <property type="evidence" value="ECO:0007669"/>
    <property type="project" value="TreeGrafter"/>
</dbReference>
<evidence type="ECO:0000313" key="15">
    <source>
        <dbReference type="Proteomes" id="UP001168990"/>
    </source>
</evidence>
<gene>
    <name evidence="14" type="ORF">PV328_004435</name>
</gene>
<feature type="compositionally biased region" description="Basic and acidic residues" evidence="11">
    <location>
        <begin position="173"/>
        <end position="220"/>
    </location>
</feature>
<evidence type="ECO:0000256" key="11">
    <source>
        <dbReference type="SAM" id="MobiDB-lite"/>
    </source>
</evidence>
<keyword evidence="15" id="KW-1185">Reference proteome</keyword>
<dbReference type="PANTHER" id="PTHR31363">
    <property type="entry name" value="TRAF3-INTERACTING PROTEIN 1"/>
    <property type="match status" value="1"/>
</dbReference>
<dbReference type="InterPro" id="IPR041476">
    <property type="entry name" value="TRAF3IP1_C"/>
</dbReference>
<dbReference type="InterPro" id="IPR040468">
    <property type="entry name" value="TRAF3IP1_N"/>
</dbReference>
<dbReference type="GO" id="GO:0070507">
    <property type="term" value="P:regulation of microtubule cytoskeleton organization"/>
    <property type="evidence" value="ECO:0007669"/>
    <property type="project" value="TreeGrafter"/>
</dbReference>
<feature type="domain" description="TRAF3-interacting protein 1 C-terminal" evidence="13">
    <location>
        <begin position="423"/>
        <end position="571"/>
    </location>
</feature>
<evidence type="ECO:0000256" key="10">
    <source>
        <dbReference type="SAM" id="Coils"/>
    </source>
</evidence>
<name>A0AA39KLJ6_9HYME</name>
<feature type="coiled-coil region" evidence="10">
    <location>
        <begin position="492"/>
        <end position="519"/>
    </location>
</feature>
<dbReference type="GO" id="GO:0030992">
    <property type="term" value="C:intraciliary transport particle B"/>
    <property type="evidence" value="ECO:0007669"/>
    <property type="project" value="TreeGrafter"/>
</dbReference>
<proteinExistence type="inferred from homology"/>
<feature type="compositionally biased region" description="Basic and acidic residues" evidence="11">
    <location>
        <begin position="230"/>
        <end position="245"/>
    </location>
</feature>
<dbReference type="EMBL" id="JAQQBS010001422">
    <property type="protein sequence ID" value="KAK0165968.1"/>
    <property type="molecule type" value="Genomic_DNA"/>
</dbReference>
<evidence type="ECO:0000256" key="4">
    <source>
        <dbReference type="ARBA" id="ARBA00022794"/>
    </source>
</evidence>